<evidence type="ECO:0000256" key="1">
    <source>
        <dbReference type="ARBA" id="ARBA00000085"/>
    </source>
</evidence>
<keyword evidence="10" id="KW-0677">Repeat</keyword>
<sequence>MRLHSLSLHPNSSGKLLTRLASMSLLIATLAVETALPTSVAYDIGFFEFVPAIIAISYLEDRMIALAATFVMVAVGLLTRDVLHHPIDVGLWVQAILLLVAGGMIALTFHRQRQDYRTLLQVAEARLAALEATENRYRWAFERAAIGFANMNENGELQRSNKRLCEMTGYVEEELSSLPLSALVHPDDNHTLAEALTRLKDTTSFGSEIRLLRRDGTILWTRLALSLAVPADALPQSIFVVVDDISGERTAREALRAQKEWLDLALSSSRLGTWRIDFESGSVKGSAAFWEMMGLAPAPSRPLQELTAVVHPADLPNLMAPGELASGADYDAEIRIRRTGGHIRWIALRGRDELRDGRAQRIGVAADLTDRRITILLRAAAKKRERAMLEQRHRLNNLFPVITALVNMVGAPDNDIASYKQTLIEKIGALQATHLLLSRDGSLSASLRDLIVQELQPYMGTHDISISGPEIKMAEGSAESFAMIVHELTTNSVKHGALGTPAGRIEVVWQFVAQEPGADIVFEWSESGERRVSTSARRGFGSLIIGADGEPIVGHSSKLEMLDHGLKYSVRLPPKAIGAS</sequence>
<accession>A0AB38TA08</accession>
<dbReference type="InterPro" id="IPR011102">
    <property type="entry name" value="Sig_transdc_His_kinase_HWE"/>
</dbReference>
<reference evidence="20 21" key="1">
    <citation type="journal article" date="2022" name="Microbiol. Resour. Announc.">
        <title>Complete Genome Sequence of Mesorhizobium ciceri Strain R30, a Rhizobium Used as a Commercial Inoculant for Chickpea in Argentina.</title>
        <authorList>
            <person name="Foresto E."/>
            <person name="Revale S."/>
            <person name="Primo E."/>
            <person name="Nievas F."/>
            <person name="Carezzano E."/>
            <person name="Puente M."/>
            <person name="Alzari P."/>
            <person name="Mart M."/>
            <person name="Ben-Assaya M."/>
            <person name="Mornico D."/>
            <person name="Santoro M."/>
            <person name="Mart F."/>
            <person name="Giordano W."/>
            <person name="Bogino P."/>
        </authorList>
    </citation>
    <scope>NUCLEOTIDE SEQUENCE [LARGE SCALE GENOMIC DNA]</scope>
    <source>
        <strain evidence="20 21">R30</strain>
    </source>
</reference>
<evidence type="ECO:0000256" key="11">
    <source>
        <dbReference type="ARBA" id="ARBA00022741"/>
    </source>
</evidence>
<feature type="domain" description="PAC" evidence="19">
    <location>
        <begin position="205"/>
        <end position="257"/>
    </location>
</feature>
<keyword evidence="7" id="KW-0285">Flavoprotein</keyword>
<keyword evidence="13" id="KW-0067">ATP-binding</keyword>
<evidence type="ECO:0000313" key="21">
    <source>
        <dbReference type="Proteomes" id="UP001060070"/>
    </source>
</evidence>
<evidence type="ECO:0000256" key="17">
    <source>
        <dbReference type="SAM" id="Phobius"/>
    </source>
</evidence>
<keyword evidence="21" id="KW-1185">Reference proteome</keyword>
<evidence type="ECO:0000256" key="14">
    <source>
        <dbReference type="ARBA" id="ARBA00022991"/>
    </source>
</evidence>
<keyword evidence="8" id="KW-0288">FMN</keyword>
<dbReference type="SMART" id="SM00911">
    <property type="entry name" value="HWE_HK"/>
    <property type="match status" value="1"/>
</dbReference>
<keyword evidence="4" id="KW-0600">Photoreceptor protein</keyword>
<dbReference type="Pfam" id="PF07536">
    <property type="entry name" value="HWE_HK"/>
    <property type="match status" value="1"/>
</dbReference>
<evidence type="ECO:0000256" key="16">
    <source>
        <dbReference type="ARBA" id="ARBA00023170"/>
    </source>
</evidence>
<dbReference type="Gene3D" id="3.30.450.20">
    <property type="entry name" value="PAS domain"/>
    <property type="match status" value="2"/>
</dbReference>
<dbReference type="Gene3D" id="3.30.565.10">
    <property type="entry name" value="Histidine kinase-like ATPase, C-terminal domain"/>
    <property type="match status" value="1"/>
</dbReference>
<evidence type="ECO:0000256" key="12">
    <source>
        <dbReference type="ARBA" id="ARBA00022777"/>
    </source>
</evidence>
<keyword evidence="17" id="KW-0812">Transmembrane</keyword>
<keyword evidence="5" id="KW-0597">Phosphoprotein</keyword>
<dbReference type="EMBL" id="CP088147">
    <property type="protein sequence ID" value="UTU51372.1"/>
    <property type="molecule type" value="Genomic_DNA"/>
</dbReference>
<comment type="catalytic activity">
    <reaction evidence="1">
        <text>ATP + protein L-histidine = ADP + protein N-phospho-L-histidine.</text>
        <dbReference type="EC" id="2.7.13.3"/>
    </reaction>
</comment>
<dbReference type="PROSITE" id="PS50113">
    <property type="entry name" value="PAC"/>
    <property type="match status" value="1"/>
</dbReference>
<dbReference type="GO" id="GO:0004673">
    <property type="term" value="F:protein histidine kinase activity"/>
    <property type="evidence" value="ECO:0007669"/>
    <property type="project" value="UniProtKB-EC"/>
</dbReference>
<keyword evidence="15" id="KW-0843">Virulence</keyword>
<evidence type="ECO:0000256" key="15">
    <source>
        <dbReference type="ARBA" id="ARBA00023026"/>
    </source>
</evidence>
<dbReference type="InterPro" id="IPR036890">
    <property type="entry name" value="HATPase_C_sf"/>
</dbReference>
<keyword evidence="16" id="KW-0675">Receptor</keyword>
<dbReference type="PROSITE" id="PS50112">
    <property type="entry name" value="PAS"/>
    <property type="match status" value="1"/>
</dbReference>
<evidence type="ECO:0000256" key="5">
    <source>
        <dbReference type="ARBA" id="ARBA00022553"/>
    </source>
</evidence>
<feature type="transmembrane region" description="Helical" evidence="17">
    <location>
        <begin position="64"/>
        <end position="83"/>
    </location>
</feature>
<dbReference type="InterPro" id="IPR001610">
    <property type="entry name" value="PAC"/>
</dbReference>
<feature type="domain" description="PAS" evidence="18">
    <location>
        <begin position="133"/>
        <end position="203"/>
    </location>
</feature>
<keyword evidence="11" id="KW-0547">Nucleotide-binding</keyword>
<dbReference type="SUPFAM" id="SSF55785">
    <property type="entry name" value="PYP-like sensor domain (PAS domain)"/>
    <property type="match status" value="2"/>
</dbReference>
<dbReference type="CDD" id="cd00130">
    <property type="entry name" value="PAS"/>
    <property type="match status" value="1"/>
</dbReference>
<dbReference type="SMART" id="SM00086">
    <property type="entry name" value="PAC"/>
    <property type="match status" value="2"/>
</dbReference>
<dbReference type="InterPro" id="IPR000014">
    <property type="entry name" value="PAS"/>
</dbReference>
<evidence type="ECO:0000256" key="10">
    <source>
        <dbReference type="ARBA" id="ARBA00022737"/>
    </source>
</evidence>
<keyword evidence="17" id="KW-0472">Membrane</keyword>
<keyword evidence="17" id="KW-1133">Transmembrane helix</keyword>
<organism evidence="20 21">
    <name type="scientific">Mesorhizobium ciceri</name>
    <dbReference type="NCBI Taxonomy" id="39645"/>
    <lineage>
        <taxon>Bacteria</taxon>
        <taxon>Pseudomonadati</taxon>
        <taxon>Pseudomonadota</taxon>
        <taxon>Alphaproteobacteria</taxon>
        <taxon>Hyphomicrobiales</taxon>
        <taxon>Phyllobacteriaceae</taxon>
        <taxon>Mesorhizobium</taxon>
    </lineage>
</organism>
<evidence type="ECO:0000259" key="18">
    <source>
        <dbReference type="PROSITE" id="PS50112"/>
    </source>
</evidence>
<proteinExistence type="predicted"/>
<dbReference type="AlphaFoldDB" id="A0AB38TA08"/>
<dbReference type="InterPro" id="IPR013655">
    <property type="entry name" value="PAS_fold_3"/>
</dbReference>
<evidence type="ECO:0000256" key="2">
    <source>
        <dbReference type="ARBA" id="ARBA00012438"/>
    </source>
</evidence>
<name>A0AB38TA08_9HYPH</name>
<evidence type="ECO:0000256" key="4">
    <source>
        <dbReference type="ARBA" id="ARBA00022543"/>
    </source>
</evidence>
<dbReference type="GO" id="GO:0005524">
    <property type="term" value="F:ATP binding"/>
    <property type="evidence" value="ECO:0007669"/>
    <property type="project" value="UniProtKB-KW"/>
</dbReference>
<keyword evidence="9" id="KW-0808">Transferase</keyword>
<gene>
    <name evidence="20" type="ORF">LRP29_28550</name>
</gene>
<evidence type="ECO:0000259" key="19">
    <source>
        <dbReference type="PROSITE" id="PS50113"/>
    </source>
</evidence>
<dbReference type="Proteomes" id="UP001060070">
    <property type="component" value="Chromosome"/>
</dbReference>
<dbReference type="PANTHER" id="PTHR41523:SF8">
    <property type="entry name" value="ETHYLENE RESPONSE SENSOR PROTEIN"/>
    <property type="match status" value="1"/>
</dbReference>
<dbReference type="GO" id="GO:0009881">
    <property type="term" value="F:photoreceptor activity"/>
    <property type="evidence" value="ECO:0007669"/>
    <property type="project" value="UniProtKB-KW"/>
</dbReference>
<dbReference type="Pfam" id="PF08447">
    <property type="entry name" value="PAS_3"/>
    <property type="match status" value="2"/>
</dbReference>
<evidence type="ECO:0000256" key="13">
    <source>
        <dbReference type="ARBA" id="ARBA00022840"/>
    </source>
</evidence>
<dbReference type="InterPro" id="IPR000700">
    <property type="entry name" value="PAS-assoc_C"/>
</dbReference>
<feature type="transmembrane region" description="Helical" evidence="17">
    <location>
        <begin position="89"/>
        <end position="109"/>
    </location>
</feature>
<protein>
    <recommendedName>
        <fullName evidence="3">Blue-light-activated histidine kinase</fullName>
        <ecNumber evidence="2">2.7.13.3</ecNumber>
    </recommendedName>
</protein>
<evidence type="ECO:0000256" key="9">
    <source>
        <dbReference type="ARBA" id="ARBA00022679"/>
    </source>
</evidence>
<dbReference type="RefSeq" id="WP_024502428.1">
    <property type="nucleotide sequence ID" value="NZ_CP088147.1"/>
</dbReference>
<dbReference type="SMART" id="SM00091">
    <property type="entry name" value="PAS"/>
    <property type="match status" value="2"/>
</dbReference>
<evidence type="ECO:0000256" key="3">
    <source>
        <dbReference type="ARBA" id="ARBA00021740"/>
    </source>
</evidence>
<keyword evidence="14" id="KW-0157">Chromophore</keyword>
<evidence type="ECO:0000256" key="8">
    <source>
        <dbReference type="ARBA" id="ARBA00022643"/>
    </source>
</evidence>
<dbReference type="PANTHER" id="PTHR41523">
    <property type="entry name" value="TWO-COMPONENT SYSTEM SENSOR PROTEIN"/>
    <property type="match status" value="1"/>
</dbReference>
<dbReference type="InterPro" id="IPR035965">
    <property type="entry name" value="PAS-like_dom_sf"/>
</dbReference>
<dbReference type="NCBIfam" id="TIGR00229">
    <property type="entry name" value="sensory_box"/>
    <property type="match status" value="1"/>
</dbReference>
<keyword evidence="12" id="KW-0418">Kinase</keyword>
<evidence type="ECO:0000256" key="6">
    <source>
        <dbReference type="ARBA" id="ARBA00022606"/>
    </source>
</evidence>
<dbReference type="EC" id="2.7.13.3" evidence="2"/>
<evidence type="ECO:0000256" key="7">
    <source>
        <dbReference type="ARBA" id="ARBA00022630"/>
    </source>
</evidence>
<keyword evidence="6" id="KW-0716">Sensory transduction</keyword>
<evidence type="ECO:0000313" key="20">
    <source>
        <dbReference type="EMBL" id="UTU51372.1"/>
    </source>
</evidence>